<proteinExistence type="predicted"/>
<evidence type="ECO:0000256" key="4">
    <source>
        <dbReference type="ARBA" id="ARBA00023268"/>
    </source>
</evidence>
<dbReference type="SUPFAM" id="SSF56801">
    <property type="entry name" value="Acetyl-CoA synthetase-like"/>
    <property type="match status" value="1"/>
</dbReference>
<dbReference type="SUPFAM" id="SSF52777">
    <property type="entry name" value="CoA-dependent acyltransferases"/>
    <property type="match status" value="7"/>
</dbReference>
<feature type="domain" description="Carrier" evidence="5">
    <location>
        <begin position="1879"/>
        <end position="1954"/>
    </location>
</feature>
<dbReference type="PROSITE" id="PS00455">
    <property type="entry name" value="AMP_BINDING"/>
    <property type="match status" value="1"/>
</dbReference>
<dbReference type="Pfam" id="PF00550">
    <property type="entry name" value="PP-binding"/>
    <property type="match status" value="3"/>
</dbReference>
<dbReference type="InterPro" id="IPR036736">
    <property type="entry name" value="ACP-like_sf"/>
</dbReference>
<sequence length="2437" mass="267780">MSASNVPRILKRFAFTEWPDLTCERTPTARVHISTSSLPSIFSQNEERAVSLLFSVLARILGTYCGVSDILLGREAVASSKCVLVRAQWNNTQTWEQLALQVSSQLKAGPDEQYTVAELRQALGLQDKQHPCLAGLTLQNRTSAPEFPLNIFYDIPTSTLSLSSSSTLVHPAVSDQLLTQISLLLEHVLAEPTSTLSPLPQLPSLLSSVYDRAAEDEISKIYPHISQVEFVTEYLHQRAISNPHAIAVRWFPGLSDDNPFASSESITYAQLDENASKVARWLVSRGLKLEDRVALCLSRDLFFHAALTGIMRAGGCYVPIDPDLPTERKAYIAKDSNAAFVLTTSDLSSPDLFGSVTIYVDELENKRAIEKEDGSLFNIATVDGLSYMLYTSGTTGNPKGCLLTHKGLTQAILALSSTAAQVRMENLRSGRYLAVASIAFDVHLGENFVPMALGMPLFSAPRSELLENLPFYVNTLQITHLGIVPSLIEATLNAASDDDGKTNLRYIASGGEKMSDAILDKWANHPQVRLANFYGPSEVTIGCSARYMDSSTPKANVGRPFANVSGYVVDSDMQILPRGGVGELVVEGPLVGRGYHGRPDLTKKVFLEWPEKGCWAYKTGDLVRMLPDSTIEILGRIDTQIKLRGVRIESEGVSAIVRKATPLTLGSVLDATTILAKHPAIGNDQLVSFVTWNPNVTIAVRKSTRPTVAVPPKGLLRSIRGTCNAELASYMRPSHIIPITWLPLSSNGKTDAKICRDIFLSLTVPEIMALTAEDKDEATTTCTEVEQAVFTILQQHASHPGPPYPDLSVFECGLDSLAVIKFTSNLKEKFHRQLSASDIMKHPLLKDIARLLQVPSSSDHHAVHGDLVPAALVEEVHEAYPAGTIETVLPPFPIQQGVVSRSAELDTLYVQHLIVQCHTSISVPRLKEAWRTIITRHPMLRTVFFIDQLMLQVVLKPSSAPSVWSENARAIGSDKFVEDFYERDAEHITKEINQSISSVPPLRVTLYNLPSKKILVLSIHHALYDGVCLPLIMSDVENAYAGLQMLPMASLNKILAHISAHDETASRQFWSSYFAGFKKPVSPFNEDWQEASAGSGGLVRTFKSSLSSIKAVASKQQVTLQALLSHAFAKLVATRLYRSRDVCFGVIRSGRLLPVDHIESAICPTISLLPVRVNFHKEGSSLAHAQAGISEMVDFENVSLSQIQNWVRPGETFFDVLFSISVRHNPTSNLFTSLNEHFPKPDYPLAVEAVLCPEEDTLAIRAAWLEGYLTEDFVSHVLNDFEANALDTEGLADVPIPSTSFDDSGSSTSPASSTVSLHTGIADQLRRTTSDFLRINQDLVTDTSSFISLGLDSIKAVGLAKRITNSGHKVTSIEILRAATIRKLADLISLRTFGTSQSQEPSVTQLTAEYDATLRKIQSAVDVASLTLSDNDAPSVFPATALQAGMLSQTIASNGGLYVHNFPMLLTPGTDLDRLRTIWKIATDMFSILRTSFHFIQDSGVWTQVVHSRYPLDWTEEEISTDTGYKAASDAFVSSVVLDEESAFSRPPIWLRLYKPSASASSHIRPRLVLVMHHALYDGISVGKLLYNIECLYRGDPLPGTVQLSSLLPEIFRQEADGTSFWVKHLQGFRPSPLPKRPQNKTPYIEKKTTTLDSQATLSALGEAGVTLQCLFQVALARVLSSLTGSSDIVFGRVVSGRSIQGSEDVVGPMLNTIPCRVKLDYSTSTLLEQVHRSNLEVSSWQQASLRSVQKALGLDGLWDCLFTFQPLAPEANGMWSLEAADEHKLQIQYSLHVEVEQLASGFVVRAAAGCDGFASWTLETLVAEFSGLVTSMLESIRTGAGQASAQSTGYRPSQKVIISHSEHPLAPSSVVSYAPSTPSNAAIPAALVKVLNQVVPDIKDLRLDTPLATLGIDSITAIQVSGKLRQAGHRLKTADLINARTLGDVVAKLCPPPSAPVAQRGVEAKIDVKDVVKKTEISEVECDAIVARFGDLASQIVQILPMAPGMKYLLSGWQRAGASRFQNVFPYRLPADVDATRLRSAWKLLVKRHQIFRSTPATAPGSGEPRLVTFNVDHDFDNWAEETLPDAMFHHHLLDRFKHYSRNPLNVDQPPVRAHLFISQSRSLAYLGLHIHHVLYDGMAVHMVTRCLSDLYKITQPVTDGDPTRFLSRFPLDEASLSVQETYWKSVMPIPFRPVLFPRLNTPRPLAMPQYLKRHTMADSSISVSPVEADRLARARGTNLNAICIAAWASVHAKYAQATSATFGIWTAARTGLVEDMENLVVPAVNIVPMHVPLVGDIFETSRHVRQDLFNRTAEVDHSSFDDVIRFTKAEGGIIINTNFNVIRIPNVTNTDTLLEPVVGPYECPPIYAMTVTPTLDEISYTRNHTNDLMMEVAILEKWDRFYVAIDGDNLWMTAEQAKKVLDDYVDVLKKALAAL</sequence>
<dbReference type="Gene3D" id="3.30.559.30">
    <property type="entry name" value="Nonribosomal peptide synthetase, condensation domain"/>
    <property type="match status" value="4"/>
</dbReference>
<evidence type="ECO:0000256" key="2">
    <source>
        <dbReference type="ARBA" id="ARBA00022553"/>
    </source>
</evidence>
<dbReference type="InterPro" id="IPR009081">
    <property type="entry name" value="PP-bd_ACP"/>
</dbReference>
<dbReference type="PANTHER" id="PTHR45527:SF1">
    <property type="entry name" value="FATTY ACID SYNTHASE"/>
    <property type="match status" value="1"/>
</dbReference>
<gene>
    <name evidence="6" type="ORF">FA13DRAFT_1252245</name>
</gene>
<evidence type="ECO:0000256" key="3">
    <source>
        <dbReference type="ARBA" id="ARBA00022598"/>
    </source>
</evidence>
<evidence type="ECO:0000313" key="6">
    <source>
        <dbReference type="EMBL" id="TEB36377.1"/>
    </source>
</evidence>
<dbReference type="InterPro" id="IPR006162">
    <property type="entry name" value="Ppantetheine_attach_site"/>
</dbReference>
<dbReference type="InterPro" id="IPR001242">
    <property type="entry name" value="Condensation_dom"/>
</dbReference>
<dbReference type="GO" id="GO:0043041">
    <property type="term" value="P:amino acid activation for nonribosomal peptide biosynthetic process"/>
    <property type="evidence" value="ECO:0007669"/>
    <property type="project" value="TreeGrafter"/>
</dbReference>
<dbReference type="PANTHER" id="PTHR45527">
    <property type="entry name" value="NONRIBOSOMAL PEPTIDE SYNTHETASE"/>
    <property type="match status" value="1"/>
</dbReference>
<evidence type="ECO:0000259" key="5">
    <source>
        <dbReference type="PROSITE" id="PS50075"/>
    </source>
</evidence>
<dbReference type="Proteomes" id="UP000298030">
    <property type="component" value="Unassembled WGS sequence"/>
</dbReference>
<feature type="domain" description="Carrier" evidence="5">
    <location>
        <begin position="1316"/>
        <end position="1392"/>
    </location>
</feature>
<dbReference type="InterPro" id="IPR045851">
    <property type="entry name" value="AMP-bd_C_sf"/>
</dbReference>
<reference evidence="6 7" key="1">
    <citation type="journal article" date="2019" name="Nat. Ecol. Evol.">
        <title>Megaphylogeny resolves global patterns of mushroom evolution.</title>
        <authorList>
            <person name="Varga T."/>
            <person name="Krizsan K."/>
            <person name="Foldi C."/>
            <person name="Dima B."/>
            <person name="Sanchez-Garcia M."/>
            <person name="Sanchez-Ramirez S."/>
            <person name="Szollosi G.J."/>
            <person name="Szarkandi J.G."/>
            <person name="Papp V."/>
            <person name="Albert L."/>
            <person name="Andreopoulos W."/>
            <person name="Angelini C."/>
            <person name="Antonin V."/>
            <person name="Barry K.W."/>
            <person name="Bougher N.L."/>
            <person name="Buchanan P."/>
            <person name="Buyck B."/>
            <person name="Bense V."/>
            <person name="Catcheside P."/>
            <person name="Chovatia M."/>
            <person name="Cooper J."/>
            <person name="Damon W."/>
            <person name="Desjardin D."/>
            <person name="Finy P."/>
            <person name="Geml J."/>
            <person name="Haridas S."/>
            <person name="Hughes K."/>
            <person name="Justo A."/>
            <person name="Karasinski D."/>
            <person name="Kautmanova I."/>
            <person name="Kiss B."/>
            <person name="Kocsube S."/>
            <person name="Kotiranta H."/>
            <person name="LaButti K.M."/>
            <person name="Lechner B.E."/>
            <person name="Liimatainen K."/>
            <person name="Lipzen A."/>
            <person name="Lukacs Z."/>
            <person name="Mihaltcheva S."/>
            <person name="Morgado L.N."/>
            <person name="Niskanen T."/>
            <person name="Noordeloos M.E."/>
            <person name="Ohm R.A."/>
            <person name="Ortiz-Santana B."/>
            <person name="Ovrebo C."/>
            <person name="Racz N."/>
            <person name="Riley R."/>
            <person name="Savchenko A."/>
            <person name="Shiryaev A."/>
            <person name="Soop K."/>
            <person name="Spirin V."/>
            <person name="Szebenyi C."/>
            <person name="Tomsovsky M."/>
            <person name="Tulloss R.E."/>
            <person name="Uehling J."/>
            <person name="Grigoriev I.V."/>
            <person name="Vagvolgyi C."/>
            <person name="Papp T."/>
            <person name="Martin F.M."/>
            <person name="Miettinen O."/>
            <person name="Hibbett D.S."/>
            <person name="Nagy L.G."/>
        </authorList>
    </citation>
    <scope>NUCLEOTIDE SEQUENCE [LARGE SCALE GENOMIC DNA]</scope>
    <source>
        <strain evidence="6 7">FP101781</strain>
    </source>
</reference>
<dbReference type="Gene3D" id="3.30.300.30">
    <property type="match status" value="1"/>
</dbReference>
<dbReference type="PROSITE" id="PS00012">
    <property type="entry name" value="PHOSPHOPANTETHEINE"/>
    <property type="match status" value="2"/>
</dbReference>
<dbReference type="NCBIfam" id="TIGR01733">
    <property type="entry name" value="AA-adenyl-dom"/>
    <property type="match status" value="1"/>
</dbReference>
<dbReference type="InterPro" id="IPR000873">
    <property type="entry name" value="AMP-dep_synth/lig_dom"/>
</dbReference>
<dbReference type="Gene3D" id="1.10.1200.10">
    <property type="entry name" value="ACP-like"/>
    <property type="match status" value="3"/>
</dbReference>
<feature type="domain" description="Carrier" evidence="5">
    <location>
        <begin position="780"/>
        <end position="856"/>
    </location>
</feature>
<dbReference type="GO" id="GO:0044550">
    <property type="term" value="P:secondary metabolite biosynthetic process"/>
    <property type="evidence" value="ECO:0007669"/>
    <property type="project" value="TreeGrafter"/>
</dbReference>
<accession>A0A4Y7TQC6</accession>
<dbReference type="EMBL" id="QPFP01000006">
    <property type="protein sequence ID" value="TEB36377.1"/>
    <property type="molecule type" value="Genomic_DNA"/>
</dbReference>
<dbReference type="GO" id="GO:0031177">
    <property type="term" value="F:phosphopantetheine binding"/>
    <property type="evidence" value="ECO:0007669"/>
    <property type="project" value="InterPro"/>
</dbReference>
<evidence type="ECO:0000313" key="7">
    <source>
        <dbReference type="Proteomes" id="UP000298030"/>
    </source>
</evidence>
<keyword evidence="2" id="KW-0597">Phosphoprotein</keyword>
<dbReference type="SUPFAM" id="SSF47336">
    <property type="entry name" value="ACP-like"/>
    <property type="match status" value="3"/>
</dbReference>
<dbReference type="OrthoDB" id="416786at2759"/>
<organism evidence="6 7">
    <name type="scientific">Coprinellus micaceus</name>
    <name type="common">Glistening ink-cap mushroom</name>
    <name type="synonym">Coprinus micaceus</name>
    <dbReference type="NCBI Taxonomy" id="71717"/>
    <lineage>
        <taxon>Eukaryota</taxon>
        <taxon>Fungi</taxon>
        <taxon>Dikarya</taxon>
        <taxon>Basidiomycota</taxon>
        <taxon>Agaricomycotina</taxon>
        <taxon>Agaricomycetes</taxon>
        <taxon>Agaricomycetidae</taxon>
        <taxon>Agaricales</taxon>
        <taxon>Agaricineae</taxon>
        <taxon>Psathyrellaceae</taxon>
        <taxon>Coprinellus</taxon>
    </lineage>
</organism>
<keyword evidence="7" id="KW-1185">Reference proteome</keyword>
<dbReference type="Pfam" id="PF00668">
    <property type="entry name" value="Condensation"/>
    <property type="match status" value="3"/>
</dbReference>
<comment type="caution">
    <text evidence="6">The sequence shown here is derived from an EMBL/GenBank/DDBJ whole genome shotgun (WGS) entry which is preliminary data.</text>
</comment>
<dbReference type="STRING" id="71717.A0A4Y7TQC6"/>
<dbReference type="InterPro" id="IPR042099">
    <property type="entry name" value="ANL_N_sf"/>
</dbReference>
<dbReference type="Pfam" id="PF00501">
    <property type="entry name" value="AMP-binding"/>
    <property type="match status" value="1"/>
</dbReference>
<dbReference type="PROSITE" id="PS50075">
    <property type="entry name" value="CARRIER"/>
    <property type="match status" value="3"/>
</dbReference>
<keyword evidence="4" id="KW-0511">Multifunctional enzyme</keyword>
<keyword evidence="1" id="KW-0596">Phosphopantetheine</keyword>
<dbReference type="Gene3D" id="3.30.559.10">
    <property type="entry name" value="Chloramphenicol acetyltransferase-like domain"/>
    <property type="match status" value="3"/>
</dbReference>
<keyword evidence="3" id="KW-0436">Ligase</keyword>
<dbReference type="GO" id="GO:0016874">
    <property type="term" value="F:ligase activity"/>
    <property type="evidence" value="ECO:0007669"/>
    <property type="project" value="UniProtKB-KW"/>
</dbReference>
<dbReference type="InterPro" id="IPR023213">
    <property type="entry name" value="CAT-like_dom_sf"/>
</dbReference>
<name>A0A4Y7TQC6_COPMI</name>
<dbReference type="GO" id="GO:0005737">
    <property type="term" value="C:cytoplasm"/>
    <property type="evidence" value="ECO:0007669"/>
    <property type="project" value="TreeGrafter"/>
</dbReference>
<dbReference type="SMART" id="SM00823">
    <property type="entry name" value="PKS_PP"/>
    <property type="match status" value="3"/>
</dbReference>
<dbReference type="Gene3D" id="3.40.50.12780">
    <property type="entry name" value="N-terminal domain of ligase-like"/>
    <property type="match status" value="1"/>
</dbReference>
<dbReference type="InterPro" id="IPR020845">
    <property type="entry name" value="AMP-binding_CS"/>
</dbReference>
<evidence type="ECO:0000256" key="1">
    <source>
        <dbReference type="ARBA" id="ARBA00022450"/>
    </source>
</evidence>
<protein>
    <submittedName>
        <fullName evidence="6">Peptide synthetase</fullName>
    </submittedName>
</protein>
<dbReference type="InterPro" id="IPR020806">
    <property type="entry name" value="PKS_PP-bd"/>
</dbReference>
<dbReference type="InterPro" id="IPR010071">
    <property type="entry name" value="AA_adenyl_dom"/>
</dbReference>